<sequence>MKLYYTPNSPYARICRITAIEGGLGDRLELDWVGLRTPDSPVISISPLGRVPLLEDGDLVLSEARHICAYLDEKSGKRTVARYGDWHAVAAEAQSLAFLDVVTVWSRETRRQEEDRSKFMLDVADIQVRRGLAHLNKTVTVPEGAPPISFDALCLVAGIGMMEFYELVPDWRETYPTLAAWSDAYDTVESIATSKPSQDALRPLTR</sequence>
<feature type="domain" description="GST N-terminal" evidence="1">
    <location>
        <begin position="1"/>
        <end position="79"/>
    </location>
</feature>
<gene>
    <name evidence="2" type="ORF">SAMN05660686_00933</name>
</gene>
<dbReference type="Proteomes" id="UP000198615">
    <property type="component" value="Unassembled WGS sequence"/>
</dbReference>
<proteinExistence type="predicted"/>
<keyword evidence="2" id="KW-0808">Transferase</keyword>
<dbReference type="Pfam" id="PF13417">
    <property type="entry name" value="GST_N_3"/>
    <property type="match status" value="1"/>
</dbReference>
<dbReference type="Gene3D" id="1.20.1050.10">
    <property type="match status" value="1"/>
</dbReference>
<dbReference type="PROSITE" id="PS50404">
    <property type="entry name" value="GST_NTER"/>
    <property type="match status" value="1"/>
</dbReference>
<dbReference type="Gene3D" id="3.40.30.10">
    <property type="entry name" value="Glutaredoxin"/>
    <property type="match status" value="1"/>
</dbReference>
<dbReference type="InterPro" id="IPR004045">
    <property type="entry name" value="Glutathione_S-Trfase_N"/>
</dbReference>
<evidence type="ECO:0000259" key="1">
    <source>
        <dbReference type="PROSITE" id="PS50404"/>
    </source>
</evidence>
<organism evidence="2 3">
    <name type="scientific">Thalassobaculum litoreum DSM 18839</name>
    <dbReference type="NCBI Taxonomy" id="1123362"/>
    <lineage>
        <taxon>Bacteria</taxon>
        <taxon>Pseudomonadati</taxon>
        <taxon>Pseudomonadota</taxon>
        <taxon>Alphaproteobacteria</taxon>
        <taxon>Rhodospirillales</taxon>
        <taxon>Thalassobaculaceae</taxon>
        <taxon>Thalassobaculum</taxon>
    </lineage>
</organism>
<evidence type="ECO:0000313" key="3">
    <source>
        <dbReference type="Proteomes" id="UP000198615"/>
    </source>
</evidence>
<reference evidence="2 3" key="1">
    <citation type="submission" date="2016-10" db="EMBL/GenBank/DDBJ databases">
        <authorList>
            <person name="Varghese N."/>
            <person name="Submissions S."/>
        </authorList>
    </citation>
    <scope>NUCLEOTIDE SEQUENCE [LARGE SCALE GENOMIC DNA]</scope>
    <source>
        <strain evidence="2 3">DSM 18839</strain>
    </source>
</reference>
<dbReference type="AlphaFoldDB" id="A0A8G2BHP8"/>
<evidence type="ECO:0000313" key="2">
    <source>
        <dbReference type="EMBL" id="SDF29490.1"/>
    </source>
</evidence>
<dbReference type="EMBL" id="FNBW01000002">
    <property type="protein sequence ID" value="SDF29490.1"/>
    <property type="molecule type" value="Genomic_DNA"/>
</dbReference>
<accession>A0A8G2BHP8</accession>
<keyword evidence="3" id="KW-1185">Reference proteome</keyword>
<dbReference type="InterPro" id="IPR036249">
    <property type="entry name" value="Thioredoxin-like_sf"/>
</dbReference>
<name>A0A8G2BHP8_9PROT</name>
<dbReference type="RefSeq" id="WP_028793777.1">
    <property type="nucleotide sequence ID" value="NZ_FNBW01000002.1"/>
</dbReference>
<dbReference type="GO" id="GO:0016740">
    <property type="term" value="F:transferase activity"/>
    <property type="evidence" value="ECO:0007669"/>
    <property type="project" value="UniProtKB-KW"/>
</dbReference>
<protein>
    <submittedName>
        <fullName evidence="2">Glutathione S-transferase</fullName>
    </submittedName>
</protein>
<dbReference type="SUPFAM" id="SSF52833">
    <property type="entry name" value="Thioredoxin-like"/>
    <property type="match status" value="1"/>
</dbReference>
<dbReference type="OrthoDB" id="9795329at2"/>
<comment type="caution">
    <text evidence="2">The sequence shown here is derived from an EMBL/GenBank/DDBJ whole genome shotgun (WGS) entry which is preliminary data.</text>
</comment>